<dbReference type="AlphaFoldDB" id="A0A0M0JFA4"/>
<evidence type="ECO:0000313" key="3">
    <source>
        <dbReference type="Proteomes" id="UP000037460"/>
    </source>
</evidence>
<keyword evidence="3" id="KW-1185">Reference proteome</keyword>
<sequence>MALGHRPGDSADGGKGDGPRSASSMAGLGAMVSWRRRPGVRRATSCGRWLWSACAAAGAALGTYGAAGVTPSRRSRHRYGGVEPLARANVFRGAAKSPLPRGPQAAASRARDWTAK</sequence>
<comment type="caution">
    <text evidence="2">The sequence shown here is derived from an EMBL/GenBank/DDBJ whole genome shotgun (WGS) entry which is preliminary data.</text>
</comment>
<feature type="compositionally biased region" description="Basic and acidic residues" evidence="1">
    <location>
        <begin position="1"/>
        <end position="18"/>
    </location>
</feature>
<reference evidence="3" key="1">
    <citation type="journal article" date="2015" name="PLoS Genet.">
        <title>Genome Sequence and Transcriptome Analyses of Chrysochromulina tobin: Metabolic Tools for Enhanced Algal Fitness in the Prominent Order Prymnesiales (Haptophyceae).</title>
        <authorList>
            <person name="Hovde B.T."/>
            <person name="Deodato C.R."/>
            <person name="Hunsperger H.M."/>
            <person name="Ryken S.A."/>
            <person name="Yost W."/>
            <person name="Jha R.K."/>
            <person name="Patterson J."/>
            <person name="Monnat R.J. Jr."/>
            <person name="Barlow S.B."/>
            <person name="Starkenburg S.R."/>
            <person name="Cattolico R.A."/>
        </authorList>
    </citation>
    <scope>NUCLEOTIDE SEQUENCE</scope>
    <source>
        <strain evidence="3">CCMP291</strain>
    </source>
</reference>
<evidence type="ECO:0000256" key="1">
    <source>
        <dbReference type="SAM" id="MobiDB-lite"/>
    </source>
</evidence>
<evidence type="ECO:0000313" key="2">
    <source>
        <dbReference type="EMBL" id="KOO25032.1"/>
    </source>
</evidence>
<name>A0A0M0JFA4_9EUKA</name>
<dbReference type="EMBL" id="JWZX01003026">
    <property type="protein sequence ID" value="KOO25032.1"/>
    <property type="molecule type" value="Genomic_DNA"/>
</dbReference>
<dbReference type="Proteomes" id="UP000037460">
    <property type="component" value="Unassembled WGS sequence"/>
</dbReference>
<feature type="region of interest" description="Disordered" evidence="1">
    <location>
        <begin position="1"/>
        <end position="34"/>
    </location>
</feature>
<protein>
    <submittedName>
        <fullName evidence="2">Uncharacterized protein</fullName>
    </submittedName>
</protein>
<organism evidence="2 3">
    <name type="scientific">Chrysochromulina tobinii</name>
    <dbReference type="NCBI Taxonomy" id="1460289"/>
    <lineage>
        <taxon>Eukaryota</taxon>
        <taxon>Haptista</taxon>
        <taxon>Haptophyta</taxon>
        <taxon>Prymnesiophyceae</taxon>
        <taxon>Prymnesiales</taxon>
        <taxon>Chrysochromulinaceae</taxon>
        <taxon>Chrysochromulina</taxon>
    </lineage>
</organism>
<proteinExistence type="predicted"/>
<accession>A0A0M0JFA4</accession>
<gene>
    <name evidence="2" type="ORF">Ctob_002544</name>
</gene>
<feature type="region of interest" description="Disordered" evidence="1">
    <location>
        <begin position="93"/>
        <end position="116"/>
    </location>
</feature>